<name>A0ABN0WHP2_9ACTN</name>
<accession>A0ABN0WHP2</accession>
<dbReference type="Proteomes" id="UP001501822">
    <property type="component" value="Unassembled WGS sequence"/>
</dbReference>
<evidence type="ECO:0000313" key="2">
    <source>
        <dbReference type="Proteomes" id="UP001501822"/>
    </source>
</evidence>
<comment type="caution">
    <text evidence="1">The sequence shown here is derived from an EMBL/GenBank/DDBJ whole genome shotgun (WGS) entry which is preliminary data.</text>
</comment>
<reference evidence="1 2" key="1">
    <citation type="journal article" date="2019" name="Int. J. Syst. Evol. Microbiol.">
        <title>The Global Catalogue of Microorganisms (GCM) 10K type strain sequencing project: providing services to taxonomists for standard genome sequencing and annotation.</title>
        <authorList>
            <consortium name="The Broad Institute Genomics Platform"/>
            <consortium name="The Broad Institute Genome Sequencing Center for Infectious Disease"/>
            <person name="Wu L."/>
            <person name="Ma J."/>
        </authorList>
    </citation>
    <scope>NUCLEOTIDE SEQUENCE [LARGE SCALE GENOMIC DNA]</scope>
    <source>
        <strain evidence="1 2">JCM 3146</strain>
    </source>
</reference>
<gene>
    <name evidence="1" type="ORF">GCM10010151_29810</name>
</gene>
<dbReference type="RefSeq" id="WP_252810643.1">
    <property type="nucleotide sequence ID" value="NZ_BAAABM010000017.1"/>
</dbReference>
<protein>
    <submittedName>
        <fullName evidence="1">Uncharacterized protein</fullName>
    </submittedName>
</protein>
<keyword evidence="2" id="KW-1185">Reference proteome</keyword>
<proteinExistence type="predicted"/>
<sequence length="98" mass="10686">MAISVWEPSIVCDIATRRLIERFDRVPAETIERCVRNVWVCALHTGARADARLLETLAQALLEALPGHTDTAEPLTGVLIAPPAEEPAPARDDGWAFA</sequence>
<evidence type="ECO:0000313" key="1">
    <source>
        <dbReference type="EMBL" id="GAA0338172.1"/>
    </source>
</evidence>
<dbReference type="EMBL" id="BAAABM010000017">
    <property type="protein sequence ID" value="GAA0338172.1"/>
    <property type="molecule type" value="Genomic_DNA"/>
</dbReference>
<organism evidence="1 2">
    <name type="scientific">Actinoallomurus spadix</name>
    <dbReference type="NCBI Taxonomy" id="79912"/>
    <lineage>
        <taxon>Bacteria</taxon>
        <taxon>Bacillati</taxon>
        <taxon>Actinomycetota</taxon>
        <taxon>Actinomycetes</taxon>
        <taxon>Streptosporangiales</taxon>
        <taxon>Thermomonosporaceae</taxon>
        <taxon>Actinoallomurus</taxon>
    </lineage>
</organism>